<protein>
    <submittedName>
        <fullName evidence="1">Uncharacterized protein</fullName>
    </submittedName>
</protein>
<dbReference type="RefSeq" id="WP_049836067.1">
    <property type="nucleotide sequence ID" value="NZ_CP012160.1"/>
</dbReference>
<dbReference type="STRING" id="1458307.OSB_11970"/>
<dbReference type="PATRIC" id="fig|1458307.3.peg.1212"/>
<dbReference type="OrthoDB" id="7816979at2"/>
<keyword evidence="2" id="KW-1185">Reference proteome</keyword>
<evidence type="ECO:0000313" key="1">
    <source>
        <dbReference type="EMBL" id="AKS45753.1"/>
    </source>
</evidence>
<reference evidence="1 2" key="1">
    <citation type="journal article" date="2015" name="Genome Announc.">
        <title>Closed Genome Sequence of Octadecabacter temperatus SB1, the First Mesophilic Species of the Genus Octadecabacter.</title>
        <authorList>
            <person name="Voget S."/>
            <person name="Billerbeck S."/>
            <person name="Simon M."/>
            <person name="Daniel R."/>
        </authorList>
    </citation>
    <scope>NUCLEOTIDE SEQUENCE [LARGE SCALE GENOMIC DNA]</scope>
    <source>
        <strain evidence="1 2">SB1</strain>
    </source>
</reference>
<organism evidence="1 2">
    <name type="scientific">Octadecabacter temperatus</name>
    <dbReference type="NCBI Taxonomy" id="1458307"/>
    <lineage>
        <taxon>Bacteria</taxon>
        <taxon>Pseudomonadati</taxon>
        <taxon>Pseudomonadota</taxon>
        <taxon>Alphaproteobacteria</taxon>
        <taxon>Rhodobacterales</taxon>
        <taxon>Roseobacteraceae</taxon>
        <taxon>Octadecabacter</taxon>
    </lineage>
</organism>
<accession>A0A0K0Y458</accession>
<dbReference type="EMBL" id="CP012160">
    <property type="protein sequence ID" value="AKS45753.1"/>
    <property type="molecule type" value="Genomic_DNA"/>
</dbReference>
<dbReference type="AlphaFoldDB" id="A0A0K0Y458"/>
<name>A0A0K0Y458_9RHOB</name>
<gene>
    <name evidence="1" type="ORF">OSB_11970</name>
</gene>
<dbReference type="Proteomes" id="UP000067444">
    <property type="component" value="Chromosome"/>
</dbReference>
<dbReference type="KEGG" id="otm:OSB_11970"/>
<proteinExistence type="predicted"/>
<sequence>MQIVYHIGANCTDQDRLLKSVLKNAETFAEQGVKVPGPGKYRRLIRETIQALDGQQPASDTREILMDAILDDEQCNRVVMSHAQFMCVHRRVFEDGIFYTLAEQKLHGLSDLFPDDDIEIFIGLRNPATFIPETFGDSNTTSFNNFMNGIAPLDLRWSDLIARIRNILPRASLTVWCNEDTPLIWAQLIRELGGVDPLTKITGGFDLLSAIMSADGMKHFVTYLKANPPQTEQQKRRIIAAFLEKYALEDEIEDEIDIPGWTEETVDQLTANYDEDIDRIVSMEGVNFIGP</sequence>
<evidence type="ECO:0000313" key="2">
    <source>
        <dbReference type="Proteomes" id="UP000067444"/>
    </source>
</evidence>